<dbReference type="Proteomes" id="UP000254631">
    <property type="component" value="Unassembled WGS sequence"/>
</dbReference>
<reference evidence="2 3" key="1">
    <citation type="submission" date="2018-06" db="EMBL/GenBank/DDBJ databases">
        <authorList>
            <consortium name="Pathogen Informatics"/>
            <person name="Doyle S."/>
        </authorList>
    </citation>
    <scope>NUCLEOTIDE SEQUENCE [LARGE SCALE GENOMIC DNA]</scope>
    <source>
        <strain evidence="2 3">NCTC12000</strain>
    </source>
</reference>
<dbReference type="AlphaFoldDB" id="A0A378K553"/>
<name>A0A378K553_LEGPN</name>
<gene>
    <name evidence="2" type="ORF">NCTC12000_01332</name>
</gene>
<dbReference type="Gene3D" id="3.30.420.10">
    <property type="entry name" value="Ribonuclease H-like superfamily/Ribonuclease H"/>
    <property type="match status" value="1"/>
</dbReference>
<dbReference type="RefSeq" id="WP_079995366.1">
    <property type="nucleotide sequence ID" value="NZ_BAZA01000225.1"/>
</dbReference>
<dbReference type="Pfam" id="PF13358">
    <property type="entry name" value="DDE_3"/>
    <property type="match status" value="1"/>
</dbReference>
<protein>
    <submittedName>
        <fullName evidence="2">Transposase</fullName>
    </submittedName>
</protein>
<evidence type="ECO:0000259" key="1">
    <source>
        <dbReference type="Pfam" id="PF13358"/>
    </source>
</evidence>
<dbReference type="InterPro" id="IPR038717">
    <property type="entry name" value="Tc1-like_DDE_dom"/>
</dbReference>
<dbReference type="EMBL" id="UGOL01000001">
    <property type="protein sequence ID" value="STX79343.1"/>
    <property type="molecule type" value="Genomic_DNA"/>
</dbReference>
<feature type="domain" description="Tc1-like transposase DDE" evidence="1">
    <location>
        <begin position="9"/>
        <end position="46"/>
    </location>
</feature>
<dbReference type="GO" id="GO:0003676">
    <property type="term" value="F:nucleic acid binding"/>
    <property type="evidence" value="ECO:0007669"/>
    <property type="project" value="InterPro"/>
</dbReference>
<evidence type="ECO:0000313" key="3">
    <source>
        <dbReference type="Proteomes" id="UP000254631"/>
    </source>
</evidence>
<sequence length="52" mass="5713">MDFEGWNSIVMDNAAFYKSEDAKRVLSSANCNLLFLPPHSPALSPIGLSKQT</sequence>
<dbReference type="InterPro" id="IPR036397">
    <property type="entry name" value="RNaseH_sf"/>
</dbReference>
<accession>A0A378K553</accession>
<evidence type="ECO:0000313" key="2">
    <source>
        <dbReference type="EMBL" id="STX79343.1"/>
    </source>
</evidence>
<organism evidence="2 3">
    <name type="scientific">Legionella pneumophila</name>
    <dbReference type="NCBI Taxonomy" id="446"/>
    <lineage>
        <taxon>Bacteria</taxon>
        <taxon>Pseudomonadati</taxon>
        <taxon>Pseudomonadota</taxon>
        <taxon>Gammaproteobacteria</taxon>
        <taxon>Legionellales</taxon>
        <taxon>Legionellaceae</taxon>
        <taxon>Legionella</taxon>
    </lineage>
</organism>
<proteinExistence type="predicted"/>